<feature type="compositionally biased region" description="Polar residues" evidence="1">
    <location>
        <begin position="734"/>
        <end position="752"/>
    </location>
</feature>
<dbReference type="Pfam" id="PF08487">
    <property type="entry name" value="VIT"/>
    <property type="match status" value="1"/>
</dbReference>
<name>A0A0P6WT64_9CHLR</name>
<feature type="transmembrane region" description="Helical" evidence="2">
    <location>
        <begin position="779"/>
        <end position="797"/>
    </location>
</feature>
<sequence length="800" mass="87912">MNQFFGLLLALVMLLAGSLQPVKADGIIIPHPPLPCPNWGCEEIRPMHQLVIRYHDVEVEIVNQIARVRVDQVFYNPNDWEIEGVYLFPLPVDATVTNFVLWVDGKPVSGKVLEAGEARQTYETIVSQMRDPALLEYVNRGAFQASIYPIPPEGERRVELEYSQPLTAEEGLVKFVYPLNTEKFSGWPLENVRVSVKIESAQPIRAVYSPSHPLATFWEGENEVSASYEETEVLPDKDFTLYYSIGEEQAFHLLSYRDPSNAGDTDGTFLLLLAPAQAENQEAVAKDVIVVLDRSGSMDGEKFVQAQTAARYVLEHLNPQDRFYLSTFSSGVENFSSSLQPAERAGEAVRWLEQMGASGSTDINRALLEAARVADKERPTYLIFLTDGLPTEGETNSNAILTNFLKDAPANLRLFSFGVGWDVDTLLLDSLAQEHHGLSQYIQPGEDLDEKVSAFYARINSPVLTDVKLDFGNLRVTDVFPAPLPDLFAGTQLVITGRYAEGGTTNVRLTGKGSDGRPMSITFEAQRFETDSREKAAAPADLPRIWATRKIGYLLNQVRLQGPNKETIEQIVRLSVRYGILTPYTSYLVTEPAPVGEANMQRIAEEVFESLQAMPTQASFGQDAVEKAAGQGAMSQAEVAPSVIVQGEDVQRVQVAGTKTFVLTDGVWVDTQFDPQKTQTIKVSFLSADYFALAAQSDELASALALGERVIVVSGGKVYETITSGEADEMKPFLQSTTTPLPDVSSTLPQSRTPNPQPVVNPVVTAAPETPISTVLISFLPWVGLIGALFLAALIALKKR</sequence>
<keyword evidence="7" id="KW-1185">Reference proteome</keyword>
<feature type="domain" description="VIT" evidence="5">
    <location>
        <begin position="36"/>
        <end position="164"/>
    </location>
</feature>
<keyword evidence="2" id="KW-1133">Transmembrane helix</keyword>
<dbReference type="PROSITE" id="PS51468">
    <property type="entry name" value="VIT"/>
    <property type="match status" value="1"/>
</dbReference>
<keyword evidence="2" id="KW-0812">Transmembrane</keyword>
<dbReference type="InterPro" id="IPR013694">
    <property type="entry name" value="VIT"/>
</dbReference>
<dbReference type="InterPro" id="IPR050934">
    <property type="entry name" value="ITIH"/>
</dbReference>
<dbReference type="SMART" id="SM00327">
    <property type="entry name" value="VWA"/>
    <property type="match status" value="1"/>
</dbReference>
<evidence type="ECO:0000313" key="7">
    <source>
        <dbReference type="Proteomes" id="UP000050417"/>
    </source>
</evidence>
<dbReference type="PANTHER" id="PTHR10338">
    <property type="entry name" value="INTER-ALPHA-TRYPSIN INHIBITOR HEAVY CHAIN FAMILY MEMBER"/>
    <property type="match status" value="1"/>
</dbReference>
<dbReference type="Pfam" id="PF00092">
    <property type="entry name" value="VWA"/>
    <property type="match status" value="1"/>
</dbReference>
<evidence type="ECO:0000256" key="3">
    <source>
        <dbReference type="SAM" id="SignalP"/>
    </source>
</evidence>
<dbReference type="OrthoDB" id="9784383at2"/>
<dbReference type="PANTHER" id="PTHR10338:SF108">
    <property type="entry name" value="INTER-ALPHA-TRYPSIN INHIBITOR HEAVY CHAIN H4-LIKE PROTEIN"/>
    <property type="match status" value="1"/>
</dbReference>
<keyword evidence="2" id="KW-0472">Membrane</keyword>
<protein>
    <recommendedName>
        <fullName evidence="8">VWA domain-containing protein</fullName>
    </recommendedName>
</protein>
<dbReference type="Proteomes" id="UP000050417">
    <property type="component" value="Unassembled WGS sequence"/>
</dbReference>
<evidence type="ECO:0000256" key="2">
    <source>
        <dbReference type="SAM" id="Phobius"/>
    </source>
</evidence>
<feature type="domain" description="VWFA" evidence="4">
    <location>
        <begin position="287"/>
        <end position="459"/>
    </location>
</feature>
<gene>
    <name evidence="6" type="ORF">ADN00_18490</name>
</gene>
<dbReference type="STRING" id="1134406.ADN00_18490"/>
<reference evidence="6 7" key="1">
    <citation type="submission" date="2015-07" db="EMBL/GenBank/DDBJ databases">
        <title>Genome sequence of Ornatilinea apprima DSM 23815.</title>
        <authorList>
            <person name="Hemp J."/>
            <person name="Ward L.M."/>
            <person name="Pace L.A."/>
            <person name="Fischer W.W."/>
        </authorList>
    </citation>
    <scope>NUCLEOTIDE SEQUENCE [LARGE SCALE GENOMIC DNA]</scope>
    <source>
        <strain evidence="6 7">P3M-1</strain>
    </source>
</reference>
<dbReference type="InterPro" id="IPR036465">
    <property type="entry name" value="vWFA_dom_sf"/>
</dbReference>
<dbReference type="RefSeq" id="WP_075064525.1">
    <property type="nucleotide sequence ID" value="NZ_LGCL01000045.1"/>
</dbReference>
<dbReference type="SMART" id="SM00609">
    <property type="entry name" value="VIT"/>
    <property type="match status" value="1"/>
</dbReference>
<dbReference type="Gene3D" id="3.40.50.410">
    <property type="entry name" value="von Willebrand factor, type A domain"/>
    <property type="match status" value="1"/>
</dbReference>
<dbReference type="SUPFAM" id="SSF53300">
    <property type="entry name" value="vWA-like"/>
    <property type="match status" value="1"/>
</dbReference>
<evidence type="ECO:0000256" key="1">
    <source>
        <dbReference type="SAM" id="MobiDB-lite"/>
    </source>
</evidence>
<dbReference type="EMBL" id="LGCL01000045">
    <property type="protein sequence ID" value="KPL70047.1"/>
    <property type="molecule type" value="Genomic_DNA"/>
</dbReference>
<dbReference type="InterPro" id="IPR002035">
    <property type="entry name" value="VWF_A"/>
</dbReference>
<dbReference type="PATRIC" id="fig|1134406.4.peg.3006"/>
<evidence type="ECO:0008006" key="8">
    <source>
        <dbReference type="Google" id="ProtNLM"/>
    </source>
</evidence>
<dbReference type="AlphaFoldDB" id="A0A0P6WT64"/>
<evidence type="ECO:0000259" key="4">
    <source>
        <dbReference type="PROSITE" id="PS50234"/>
    </source>
</evidence>
<organism evidence="6 7">
    <name type="scientific">Ornatilinea apprima</name>
    <dbReference type="NCBI Taxonomy" id="1134406"/>
    <lineage>
        <taxon>Bacteria</taxon>
        <taxon>Bacillati</taxon>
        <taxon>Chloroflexota</taxon>
        <taxon>Anaerolineae</taxon>
        <taxon>Anaerolineales</taxon>
        <taxon>Anaerolineaceae</taxon>
        <taxon>Ornatilinea</taxon>
    </lineage>
</organism>
<feature type="chain" id="PRO_5006132620" description="VWA domain-containing protein" evidence="3">
    <location>
        <begin position="25"/>
        <end position="800"/>
    </location>
</feature>
<accession>A0A0P6WT64</accession>
<comment type="caution">
    <text evidence="6">The sequence shown here is derived from an EMBL/GenBank/DDBJ whole genome shotgun (WGS) entry which is preliminary data.</text>
</comment>
<evidence type="ECO:0000313" key="6">
    <source>
        <dbReference type="EMBL" id="KPL70047.1"/>
    </source>
</evidence>
<dbReference type="PROSITE" id="PS50234">
    <property type="entry name" value="VWFA"/>
    <property type="match status" value="1"/>
</dbReference>
<feature type="signal peptide" evidence="3">
    <location>
        <begin position="1"/>
        <end position="24"/>
    </location>
</feature>
<keyword evidence="3" id="KW-0732">Signal</keyword>
<proteinExistence type="predicted"/>
<feature type="region of interest" description="Disordered" evidence="1">
    <location>
        <begin position="730"/>
        <end position="757"/>
    </location>
</feature>
<evidence type="ECO:0000259" key="5">
    <source>
        <dbReference type="PROSITE" id="PS51468"/>
    </source>
</evidence>